<name>A0A3N1CVS2_9ACTN</name>
<dbReference type="SUPFAM" id="SSF53850">
    <property type="entry name" value="Periplasmic binding protein-like II"/>
    <property type="match status" value="1"/>
</dbReference>
<gene>
    <name evidence="8" type="ORF">EDD29_2945</name>
</gene>
<evidence type="ECO:0000256" key="2">
    <source>
        <dbReference type="ARBA" id="ARBA00005695"/>
    </source>
</evidence>
<protein>
    <submittedName>
        <fullName evidence="8">Peptide/nickel transport system substrate-binding protein</fullName>
    </submittedName>
</protein>
<evidence type="ECO:0000313" key="8">
    <source>
        <dbReference type="EMBL" id="ROO85402.1"/>
    </source>
</evidence>
<dbReference type="PANTHER" id="PTHR30290">
    <property type="entry name" value="PERIPLASMIC BINDING COMPONENT OF ABC TRANSPORTER"/>
    <property type="match status" value="1"/>
</dbReference>
<dbReference type="PANTHER" id="PTHR30290:SF10">
    <property type="entry name" value="PERIPLASMIC OLIGOPEPTIDE-BINDING PROTEIN-RELATED"/>
    <property type="match status" value="1"/>
</dbReference>
<evidence type="ECO:0000256" key="1">
    <source>
        <dbReference type="ARBA" id="ARBA00004196"/>
    </source>
</evidence>
<keyword evidence="4 6" id="KW-0732">Signal</keyword>
<evidence type="ECO:0000256" key="5">
    <source>
        <dbReference type="SAM" id="MobiDB-lite"/>
    </source>
</evidence>
<dbReference type="OrthoDB" id="5240629at2"/>
<comment type="caution">
    <text evidence="8">The sequence shown here is derived from an EMBL/GenBank/DDBJ whole genome shotgun (WGS) entry which is preliminary data.</text>
</comment>
<comment type="similarity">
    <text evidence="2">Belongs to the bacterial solute-binding protein 5 family.</text>
</comment>
<dbReference type="Gene3D" id="3.10.105.10">
    <property type="entry name" value="Dipeptide-binding Protein, Domain 3"/>
    <property type="match status" value="1"/>
</dbReference>
<reference evidence="8 9" key="1">
    <citation type="submission" date="2018-11" db="EMBL/GenBank/DDBJ databases">
        <title>Sequencing the genomes of 1000 actinobacteria strains.</title>
        <authorList>
            <person name="Klenk H.-P."/>
        </authorList>
    </citation>
    <scope>NUCLEOTIDE SEQUENCE [LARGE SCALE GENOMIC DNA]</scope>
    <source>
        <strain evidence="8 9">DSM 44254</strain>
    </source>
</reference>
<evidence type="ECO:0000259" key="7">
    <source>
        <dbReference type="Pfam" id="PF00496"/>
    </source>
</evidence>
<dbReference type="GO" id="GO:0030313">
    <property type="term" value="C:cell envelope"/>
    <property type="evidence" value="ECO:0007669"/>
    <property type="project" value="UniProtKB-SubCell"/>
</dbReference>
<keyword evidence="3" id="KW-0813">Transport</keyword>
<organism evidence="8 9">
    <name type="scientific">Actinocorallia herbida</name>
    <dbReference type="NCBI Taxonomy" id="58109"/>
    <lineage>
        <taxon>Bacteria</taxon>
        <taxon>Bacillati</taxon>
        <taxon>Actinomycetota</taxon>
        <taxon>Actinomycetes</taxon>
        <taxon>Streptosporangiales</taxon>
        <taxon>Thermomonosporaceae</taxon>
        <taxon>Actinocorallia</taxon>
    </lineage>
</organism>
<dbReference type="PIRSF" id="PIRSF002741">
    <property type="entry name" value="MppA"/>
    <property type="match status" value="1"/>
</dbReference>
<proteinExistence type="inferred from homology"/>
<evidence type="ECO:0000313" key="9">
    <source>
        <dbReference type="Proteomes" id="UP000272400"/>
    </source>
</evidence>
<dbReference type="EMBL" id="RJKE01000001">
    <property type="protein sequence ID" value="ROO85402.1"/>
    <property type="molecule type" value="Genomic_DNA"/>
</dbReference>
<feature type="region of interest" description="Disordered" evidence="5">
    <location>
        <begin position="1"/>
        <end position="20"/>
    </location>
</feature>
<sequence>MTPFDPGTTPENRKTTNVRRTLPSLSVALLSTVLLAACGGGGGEDTANLTPQQGGTLVYATGDDEPACLDPQTRGNVPQALLGSQFLESLFYQDEKGEIQPWLASAWKVSEDGKAWTVDVRQDVKFSDGTPLNAEAVKVNIDRVLNPDTQSTTGRLALSKVDKVEVTGEYTAVIHLLQPDGALLESLSQVWLPIESPTALKRSNEENCLSPVGTGPFKIESWTKQDNVTLARNDSYSTPPPGASHTGPAYLDKIVWRFVPDGTTRFAALQSGQVNVVDVLEPQNAVAAKNIPTLGTLIASRPGEPVEIKLNTGRAPFDDAKVREAFFSAVDVAGALKSVYLGTVEQAKSPLSSATRYRADTVKQAYDPDAANQLLDEAGWTAKDADGIRSKDGKALTVVLPYAATIPLEPGFYEQVQATAKKVGFDVKLQPLETAKWWVANNDWEYDALPIYYTKNSADVLRITSLSSANTATTVGGYHSGNTALKSPELDALLEKAGESTDDTERADLYKQAQELLSNGYYVLPVYDQQTRLGYETKVKGLRLLPSLSMPTFYDAWIND</sequence>
<comment type="subcellular location">
    <subcellularLocation>
        <location evidence="1">Cell envelope</location>
    </subcellularLocation>
</comment>
<dbReference type="Gene3D" id="3.40.190.10">
    <property type="entry name" value="Periplasmic binding protein-like II"/>
    <property type="match status" value="1"/>
</dbReference>
<dbReference type="CDD" id="cd08492">
    <property type="entry name" value="PBP2_NikA_DppA_OppA_like_15"/>
    <property type="match status" value="1"/>
</dbReference>
<dbReference type="Proteomes" id="UP000272400">
    <property type="component" value="Unassembled WGS sequence"/>
</dbReference>
<dbReference type="GO" id="GO:0043190">
    <property type="term" value="C:ATP-binding cassette (ABC) transporter complex"/>
    <property type="evidence" value="ECO:0007669"/>
    <property type="project" value="InterPro"/>
</dbReference>
<dbReference type="AlphaFoldDB" id="A0A3N1CVS2"/>
<feature type="domain" description="Solute-binding protein family 5" evidence="7">
    <location>
        <begin position="98"/>
        <end position="461"/>
    </location>
</feature>
<feature type="chain" id="PRO_5038873874" evidence="6">
    <location>
        <begin position="37"/>
        <end position="560"/>
    </location>
</feature>
<dbReference type="Pfam" id="PF00496">
    <property type="entry name" value="SBP_bac_5"/>
    <property type="match status" value="1"/>
</dbReference>
<evidence type="ECO:0000256" key="6">
    <source>
        <dbReference type="SAM" id="SignalP"/>
    </source>
</evidence>
<dbReference type="InterPro" id="IPR030678">
    <property type="entry name" value="Peptide/Ni-bd"/>
</dbReference>
<keyword evidence="9" id="KW-1185">Reference proteome</keyword>
<dbReference type="GO" id="GO:0015833">
    <property type="term" value="P:peptide transport"/>
    <property type="evidence" value="ECO:0007669"/>
    <property type="project" value="TreeGrafter"/>
</dbReference>
<dbReference type="GO" id="GO:1904680">
    <property type="term" value="F:peptide transmembrane transporter activity"/>
    <property type="evidence" value="ECO:0007669"/>
    <property type="project" value="TreeGrafter"/>
</dbReference>
<feature type="signal peptide" evidence="6">
    <location>
        <begin position="1"/>
        <end position="36"/>
    </location>
</feature>
<accession>A0A3N1CVS2</accession>
<dbReference type="InterPro" id="IPR000914">
    <property type="entry name" value="SBP_5_dom"/>
</dbReference>
<dbReference type="GO" id="GO:0042597">
    <property type="term" value="C:periplasmic space"/>
    <property type="evidence" value="ECO:0007669"/>
    <property type="project" value="UniProtKB-ARBA"/>
</dbReference>
<dbReference type="InterPro" id="IPR039424">
    <property type="entry name" value="SBP_5"/>
</dbReference>
<evidence type="ECO:0000256" key="3">
    <source>
        <dbReference type="ARBA" id="ARBA00022448"/>
    </source>
</evidence>
<evidence type="ECO:0000256" key="4">
    <source>
        <dbReference type="ARBA" id="ARBA00022729"/>
    </source>
</evidence>